<dbReference type="RefSeq" id="XP_033380422.1">
    <property type="nucleotide sequence ID" value="XM_033522575.1"/>
</dbReference>
<dbReference type="Proteomes" id="UP000799778">
    <property type="component" value="Unassembled WGS sequence"/>
</dbReference>
<feature type="region of interest" description="Disordered" evidence="1">
    <location>
        <begin position="95"/>
        <end position="117"/>
    </location>
</feature>
<sequence length="169" mass="18809">MVTSAEISSSVGPSEPPTPVLLPLLANKRRNHGANYPINSSLHRDIPPSSRRLASSPHPQLLIKNASSSLSPIQNSRSLAFPGRLNLLGPTVSWTQAARSTREPRNRPSSTSDRTAPRTPVAILYSLSIHIHQKTQIHTHWCTNLISLQLLINHRLFEEYCSRGFLRDE</sequence>
<keyword evidence="3" id="KW-1185">Reference proteome</keyword>
<accession>A0A6A5XGM4</accession>
<feature type="region of interest" description="Disordered" evidence="1">
    <location>
        <begin position="35"/>
        <end position="56"/>
    </location>
</feature>
<organism evidence="2 3">
    <name type="scientific">Aaosphaeria arxii CBS 175.79</name>
    <dbReference type="NCBI Taxonomy" id="1450172"/>
    <lineage>
        <taxon>Eukaryota</taxon>
        <taxon>Fungi</taxon>
        <taxon>Dikarya</taxon>
        <taxon>Ascomycota</taxon>
        <taxon>Pezizomycotina</taxon>
        <taxon>Dothideomycetes</taxon>
        <taxon>Pleosporomycetidae</taxon>
        <taxon>Pleosporales</taxon>
        <taxon>Pleosporales incertae sedis</taxon>
        <taxon>Aaosphaeria</taxon>
    </lineage>
</organism>
<protein>
    <submittedName>
        <fullName evidence="2">Uncharacterized protein</fullName>
    </submittedName>
</protein>
<evidence type="ECO:0000313" key="2">
    <source>
        <dbReference type="EMBL" id="KAF2012083.1"/>
    </source>
</evidence>
<proteinExistence type="predicted"/>
<dbReference type="AlphaFoldDB" id="A0A6A5XGM4"/>
<dbReference type="EMBL" id="ML978073">
    <property type="protein sequence ID" value="KAF2012083.1"/>
    <property type="molecule type" value="Genomic_DNA"/>
</dbReference>
<evidence type="ECO:0000256" key="1">
    <source>
        <dbReference type="SAM" id="MobiDB-lite"/>
    </source>
</evidence>
<evidence type="ECO:0000313" key="3">
    <source>
        <dbReference type="Proteomes" id="UP000799778"/>
    </source>
</evidence>
<dbReference type="GeneID" id="54279972"/>
<name>A0A6A5XGM4_9PLEO</name>
<reference evidence="2" key="1">
    <citation type="journal article" date="2020" name="Stud. Mycol.">
        <title>101 Dothideomycetes genomes: a test case for predicting lifestyles and emergence of pathogens.</title>
        <authorList>
            <person name="Haridas S."/>
            <person name="Albert R."/>
            <person name="Binder M."/>
            <person name="Bloem J."/>
            <person name="Labutti K."/>
            <person name="Salamov A."/>
            <person name="Andreopoulos B."/>
            <person name="Baker S."/>
            <person name="Barry K."/>
            <person name="Bills G."/>
            <person name="Bluhm B."/>
            <person name="Cannon C."/>
            <person name="Castanera R."/>
            <person name="Culley D."/>
            <person name="Daum C."/>
            <person name="Ezra D."/>
            <person name="Gonzalez J."/>
            <person name="Henrissat B."/>
            <person name="Kuo A."/>
            <person name="Liang C."/>
            <person name="Lipzen A."/>
            <person name="Lutzoni F."/>
            <person name="Magnuson J."/>
            <person name="Mondo S."/>
            <person name="Nolan M."/>
            <person name="Ohm R."/>
            <person name="Pangilinan J."/>
            <person name="Park H.-J."/>
            <person name="Ramirez L."/>
            <person name="Alfaro M."/>
            <person name="Sun H."/>
            <person name="Tritt A."/>
            <person name="Yoshinaga Y."/>
            <person name="Zwiers L.-H."/>
            <person name="Turgeon B."/>
            <person name="Goodwin S."/>
            <person name="Spatafora J."/>
            <person name="Crous P."/>
            <person name="Grigoriev I."/>
        </authorList>
    </citation>
    <scope>NUCLEOTIDE SEQUENCE</scope>
    <source>
        <strain evidence="2">CBS 175.79</strain>
    </source>
</reference>
<gene>
    <name evidence="2" type="ORF">BU24DRAFT_269504</name>
</gene>